<accession>A0ACD4DJM1</accession>
<evidence type="ECO:0000313" key="2">
    <source>
        <dbReference type="Proteomes" id="UP001156484"/>
    </source>
</evidence>
<organism evidence="1 2">
    <name type="scientific">Rhodococcus sacchari</name>
    <dbReference type="NCBI Taxonomy" id="2962047"/>
    <lineage>
        <taxon>Bacteria</taxon>
        <taxon>Bacillati</taxon>
        <taxon>Actinomycetota</taxon>
        <taxon>Actinomycetes</taxon>
        <taxon>Mycobacteriales</taxon>
        <taxon>Nocardiaceae</taxon>
        <taxon>Rhodococcus</taxon>
    </lineage>
</organism>
<proteinExistence type="predicted"/>
<dbReference type="EMBL" id="CP107551">
    <property type="protein sequence ID" value="UYP20243.1"/>
    <property type="molecule type" value="Genomic_DNA"/>
</dbReference>
<evidence type="ECO:0000313" key="1">
    <source>
        <dbReference type="EMBL" id="UYP20243.1"/>
    </source>
</evidence>
<protein>
    <submittedName>
        <fullName evidence="1">IclR family transcriptional regulator</fullName>
    </submittedName>
</protein>
<name>A0ACD4DJM1_9NOCA</name>
<gene>
    <name evidence="1" type="ORF">OED52_06840</name>
</gene>
<reference evidence="1" key="1">
    <citation type="submission" date="2022-10" db="EMBL/GenBank/DDBJ databases">
        <title>Rhodococcus ferula Z13 complete genome.</title>
        <authorList>
            <person name="Long X."/>
            <person name="Zang M."/>
        </authorList>
    </citation>
    <scope>NUCLEOTIDE SEQUENCE</scope>
    <source>
        <strain evidence="1">Z13</strain>
    </source>
</reference>
<sequence>MVTTNAVGNRNRTEKVARTAASGSETHRRRLGVLLGFTEECHTQTVQEIAARMDIPVSSAYRYVSQLREVGLLEEAEFGGYRVSLRAVELARAARAGSAGIAEITRPVLERLTREHGETSLLIRRMGHAVVAVDMEETRSSVRLAFERGRLMPLNQGAAARVLLAAMKPRERTEYYASVYSFGASPELPGDAELAMIAEQGWAESFGQIEEGIWGCAAAIRARRQVVAALSMAGPIYRLDANRREQVKAAVREAATEINEHLARIEF</sequence>
<keyword evidence="2" id="KW-1185">Reference proteome</keyword>
<dbReference type="Proteomes" id="UP001156484">
    <property type="component" value="Chromosome"/>
</dbReference>